<gene>
    <name evidence="2" type="ORF">N0V87_001130</name>
</gene>
<feature type="compositionally biased region" description="Polar residues" evidence="1">
    <location>
        <begin position="50"/>
        <end position="61"/>
    </location>
</feature>
<comment type="caution">
    <text evidence="2">The sequence shown here is derived from an EMBL/GenBank/DDBJ whole genome shotgun (WGS) entry which is preliminary data.</text>
</comment>
<dbReference type="OrthoDB" id="2157103at2759"/>
<evidence type="ECO:0000313" key="3">
    <source>
        <dbReference type="Proteomes" id="UP001140562"/>
    </source>
</evidence>
<evidence type="ECO:0000256" key="1">
    <source>
        <dbReference type="SAM" id="MobiDB-lite"/>
    </source>
</evidence>
<proteinExistence type="predicted"/>
<accession>A0A9W9C3Q4</accession>
<feature type="region of interest" description="Disordered" evidence="1">
    <location>
        <begin position="31"/>
        <end position="61"/>
    </location>
</feature>
<organism evidence="2 3">
    <name type="scientific">Didymella glomerata</name>
    <dbReference type="NCBI Taxonomy" id="749621"/>
    <lineage>
        <taxon>Eukaryota</taxon>
        <taxon>Fungi</taxon>
        <taxon>Dikarya</taxon>
        <taxon>Ascomycota</taxon>
        <taxon>Pezizomycotina</taxon>
        <taxon>Dothideomycetes</taxon>
        <taxon>Pleosporomycetidae</taxon>
        <taxon>Pleosporales</taxon>
        <taxon>Pleosporineae</taxon>
        <taxon>Didymellaceae</taxon>
        <taxon>Didymella</taxon>
    </lineage>
</organism>
<reference evidence="2" key="1">
    <citation type="submission" date="2022-10" db="EMBL/GenBank/DDBJ databases">
        <title>Tapping the CABI collections for fungal endophytes: first genome assemblies for Collariella, Neodidymelliopsis, Ascochyta clinopodiicola, Didymella pomorum, Didymosphaeria variabile, Neocosmospora piperis and Neocucurbitaria cava.</title>
        <authorList>
            <person name="Hill R."/>
        </authorList>
    </citation>
    <scope>NUCLEOTIDE SEQUENCE</scope>
    <source>
        <strain evidence="2">IMI 360193</strain>
    </source>
</reference>
<keyword evidence="3" id="KW-1185">Reference proteome</keyword>
<dbReference type="EMBL" id="JAPEUV010000006">
    <property type="protein sequence ID" value="KAJ4342509.1"/>
    <property type="molecule type" value="Genomic_DNA"/>
</dbReference>
<protein>
    <submittedName>
        <fullName evidence="2">Uncharacterized protein</fullName>
    </submittedName>
</protein>
<dbReference type="AlphaFoldDB" id="A0A9W9C3Q4"/>
<sequence>MVTKMMNLRLISSRVPAARAFSTSRVCYSGKSSMTEVSDGGSRHDKVQEPVSQTHKPQTQPLILQQSSVKPEGQPDARTDVDHVEEAKNKVKTQAELDAEFVLKMQEHSGDGGASGVEYEDGKPVSMKRSVKNNMFRYI</sequence>
<evidence type="ECO:0000313" key="2">
    <source>
        <dbReference type="EMBL" id="KAJ4342509.1"/>
    </source>
</evidence>
<dbReference type="Proteomes" id="UP001140562">
    <property type="component" value="Unassembled WGS sequence"/>
</dbReference>
<name>A0A9W9C3Q4_9PLEO</name>